<dbReference type="GO" id="GO:0005759">
    <property type="term" value="C:mitochondrial matrix"/>
    <property type="evidence" value="ECO:0007669"/>
    <property type="project" value="TreeGrafter"/>
</dbReference>
<dbReference type="Gene3D" id="2.60.120.590">
    <property type="entry name" value="Alpha-ketoglutarate-dependent dioxygenase AlkB-like"/>
    <property type="match status" value="1"/>
</dbReference>
<dbReference type="Proteomes" id="UP000193067">
    <property type="component" value="Unassembled WGS sequence"/>
</dbReference>
<dbReference type="InterPro" id="IPR032870">
    <property type="entry name" value="ALKBH7-like"/>
</dbReference>
<dbReference type="SUPFAM" id="SSF51197">
    <property type="entry name" value="Clavaminate synthase-like"/>
    <property type="match status" value="1"/>
</dbReference>
<keyword evidence="4" id="KW-1185">Reference proteome</keyword>
<feature type="region of interest" description="Disordered" evidence="1">
    <location>
        <begin position="1"/>
        <end position="36"/>
    </location>
</feature>
<protein>
    <recommendedName>
        <fullName evidence="2">Fe2OG dioxygenase domain-containing protein</fullName>
    </recommendedName>
</protein>
<dbReference type="PANTHER" id="PTHR21052">
    <property type="entry name" value="SPERMATOGENESIS ASSOCIATED 11-RELATED"/>
    <property type="match status" value="1"/>
</dbReference>
<evidence type="ECO:0000313" key="3">
    <source>
        <dbReference type="EMBL" id="OSC97942.1"/>
    </source>
</evidence>
<organism evidence="3 4">
    <name type="scientific">Trametes coccinea (strain BRFM310)</name>
    <name type="common">Pycnoporus coccineus</name>
    <dbReference type="NCBI Taxonomy" id="1353009"/>
    <lineage>
        <taxon>Eukaryota</taxon>
        <taxon>Fungi</taxon>
        <taxon>Dikarya</taxon>
        <taxon>Basidiomycota</taxon>
        <taxon>Agaricomycotina</taxon>
        <taxon>Agaricomycetes</taxon>
        <taxon>Polyporales</taxon>
        <taxon>Polyporaceae</taxon>
        <taxon>Trametes</taxon>
    </lineage>
</organism>
<dbReference type="Pfam" id="PF13532">
    <property type="entry name" value="2OG-FeII_Oxy_2"/>
    <property type="match status" value="1"/>
</dbReference>
<dbReference type="EMBL" id="KZ084144">
    <property type="protein sequence ID" value="OSC97942.1"/>
    <property type="molecule type" value="Genomic_DNA"/>
</dbReference>
<reference evidence="3 4" key="1">
    <citation type="journal article" date="2015" name="Biotechnol. Biofuels">
        <title>Enhanced degradation of softwood versus hardwood by the white-rot fungus Pycnoporus coccineus.</title>
        <authorList>
            <person name="Couturier M."/>
            <person name="Navarro D."/>
            <person name="Chevret D."/>
            <person name="Henrissat B."/>
            <person name="Piumi F."/>
            <person name="Ruiz-Duenas F.J."/>
            <person name="Martinez A.T."/>
            <person name="Grigoriev I.V."/>
            <person name="Riley R."/>
            <person name="Lipzen A."/>
            <person name="Berrin J.G."/>
            <person name="Master E.R."/>
            <person name="Rosso M.N."/>
        </authorList>
    </citation>
    <scope>NUCLEOTIDE SEQUENCE [LARGE SCALE GENOMIC DNA]</scope>
    <source>
        <strain evidence="3 4">BRFM310</strain>
    </source>
</reference>
<dbReference type="InterPro" id="IPR027450">
    <property type="entry name" value="AlkB-like"/>
</dbReference>
<sequence>MAPSTSGSHANKRKRLQESEPETTRRRLSKIARPCPKPDLRIVTDFKATKLLSPPLDQLLSAADSDTDSLFDEAPPRPLTPDLDELRSILEPNIVDESFTGLEDPAAVVARRTAPSIPGLYFDPSILLPEALADELMWTCIRTFFREGTANQVMLFERPRGPESPQAVPNPSGLPGYLRNLLSLLDELLRPAIPREAHDLLFSPSPASYTGPPRARQAIINLYWPGEGISPHVDLLDRYGDGIIGVSLGSGCAMRFARAAEGTEHDALSPEAREESALYLPKGSVLVMTDEARYRWTHGIEKRFGDLVEPDGDGSRPVLLERDVRLSITFRWLLPGADVVGVATGSGDVHEG</sequence>
<feature type="domain" description="Fe2OG dioxygenase" evidence="2">
    <location>
        <begin position="214"/>
        <end position="334"/>
    </location>
</feature>
<evidence type="ECO:0000313" key="4">
    <source>
        <dbReference type="Proteomes" id="UP000193067"/>
    </source>
</evidence>
<feature type="compositionally biased region" description="Basic and acidic residues" evidence="1">
    <location>
        <begin position="16"/>
        <end position="25"/>
    </location>
</feature>
<dbReference type="InterPro" id="IPR005123">
    <property type="entry name" value="Oxoglu/Fe-dep_dioxygenase_dom"/>
</dbReference>
<dbReference type="InterPro" id="IPR037151">
    <property type="entry name" value="AlkB-like_sf"/>
</dbReference>
<dbReference type="GO" id="GO:0006631">
    <property type="term" value="P:fatty acid metabolic process"/>
    <property type="evidence" value="ECO:0007669"/>
    <property type="project" value="TreeGrafter"/>
</dbReference>
<dbReference type="GO" id="GO:0016706">
    <property type="term" value="F:2-oxoglutarate-dependent dioxygenase activity"/>
    <property type="evidence" value="ECO:0007669"/>
    <property type="project" value="TreeGrafter"/>
</dbReference>
<accession>A0A1Y2IBY8</accession>
<name>A0A1Y2IBY8_TRAC3</name>
<evidence type="ECO:0000259" key="2">
    <source>
        <dbReference type="PROSITE" id="PS51471"/>
    </source>
</evidence>
<proteinExistence type="predicted"/>
<dbReference type="PANTHER" id="PTHR21052:SF0">
    <property type="entry name" value="ALPHA-KETOGLUTARATE-DEPENDENT DIOXYGENASE ALKB HOMOLOG 7, MITOCHONDRIAL"/>
    <property type="match status" value="1"/>
</dbReference>
<gene>
    <name evidence="3" type="ORF">PYCCODRAFT_1439755</name>
</gene>
<dbReference type="PROSITE" id="PS51471">
    <property type="entry name" value="FE2OG_OXY"/>
    <property type="match status" value="1"/>
</dbReference>
<dbReference type="OrthoDB" id="412814at2759"/>
<dbReference type="GO" id="GO:0006974">
    <property type="term" value="P:DNA damage response"/>
    <property type="evidence" value="ECO:0007669"/>
    <property type="project" value="InterPro"/>
</dbReference>
<dbReference type="AlphaFoldDB" id="A0A1Y2IBY8"/>
<evidence type="ECO:0000256" key="1">
    <source>
        <dbReference type="SAM" id="MobiDB-lite"/>
    </source>
</evidence>